<evidence type="ECO:0000256" key="5">
    <source>
        <dbReference type="ARBA" id="ARBA00023163"/>
    </source>
</evidence>
<dbReference type="InterPro" id="IPR036388">
    <property type="entry name" value="WH-like_DNA-bd_sf"/>
</dbReference>
<dbReference type="Proteomes" id="UP000294963">
    <property type="component" value="Unassembled WGS sequence"/>
</dbReference>
<dbReference type="OrthoDB" id="9808770at2"/>
<protein>
    <submittedName>
        <fullName evidence="7">GntR family transcriptional regulator</fullName>
    </submittedName>
</protein>
<proteinExistence type="inferred from homology"/>
<dbReference type="Gene3D" id="1.10.10.10">
    <property type="entry name" value="Winged helix-like DNA-binding domain superfamily/Winged helix DNA-binding domain"/>
    <property type="match status" value="1"/>
</dbReference>
<evidence type="ECO:0000256" key="3">
    <source>
        <dbReference type="ARBA" id="ARBA00023015"/>
    </source>
</evidence>
<dbReference type="EMBL" id="SLVJ01000013">
    <property type="protein sequence ID" value="TCM66426.1"/>
    <property type="molecule type" value="Genomic_DNA"/>
</dbReference>
<keyword evidence="3" id="KW-0805">Transcription regulation</keyword>
<dbReference type="InterPro" id="IPR004839">
    <property type="entry name" value="Aminotransferase_I/II_large"/>
</dbReference>
<dbReference type="SUPFAM" id="SSF46785">
    <property type="entry name" value="Winged helix' DNA-binding domain"/>
    <property type="match status" value="1"/>
</dbReference>
<evidence type="ECO:0000313" key="7">
    <source>
        <dbReference type="EMBL" id="TCM66426.1"/>
    </source>
</evidence>
<dbReference type="GO" id="GO:0003700">
    <property type="term" value="F:DNA-binding transcription factor activity"/>
    <property type="evidence" value="ECO:0007669"/>
    <property type="project" value="InterPro"/>
</dbReference>
<organism evidence="7 8">
    <name type="scientific">Acinetobacter calcoaceticus</name>
    <dbReference type="NCBI Taxonomy" id="471"/>
    <lineage>
        <taxon>Bacteria</taxon>
        <taxon>Pseudomonadati</taxon>
        <taxon>Pseudomonadota</taxon>
        <taxon>Gammaproteobacteria</taxon>
        <taxon>Moraxellales</taxon>
        <taxon>Moraxellaceae</taxon>
        <taxon>Acinetobacter</taxon>
        <taxon>Acinetobacter calcoaceticus/baumannii complex</taxon>
    </lineage>
</organism>
<gene>
    <name evidence="7" type="ORF">EC844_11326</name>
</gene>
<evidence type="ECO:0000256" key="4">
    <source>
        <dbReference type="ARBA" id="ARBA00023125"/>
    </source>
</evidence>
<dbReference type="PROSITE" id="PS50949">
    <property type="entry name" value="HTH_GNTR"/>
    <property type="match status" value="1"/>
</dbReference>
<dbReference type="PANTHER" id="PTHR46577">
    <property type="entry name" value="HTH-TYPE TRANSCRIPTIONAL REGULATORY PROTEIN GABR"/>
    <property type="match status" value="1"/>
</dbReference>
<accession>A0A4R1XRG9</accession>
<dbReference type="Pfam" id="PF00155">
    <property type="entry name" value="Aminotran_1_2"/>
    <property type="match status" value="1"/>
</dbReference>
<comment type="caution">
    <text evidence="7">The sequence shown here is derived from an EMBL/GenBank/DDBJ whole genome shotgun (WGS) entry which is preliminary data.</text>
</comment>
<dbReference type="InterPro" id="IPR015421">
    <property type="entry name" value="PyrdxlP-dep_Trfase_major"/>
</dbReference>
<reference evidence="7 8" key="1">
    <citation type="submission" date="2019-03" db="EMBL/GenBank/DDBJ databases">
        <title>Genomic analyses of the natural microbiome of Caenorhabditis elegans.</title>
        <authorList>
            <person name="Samuel B."/>
        </authorList>
    </citation>
    <scope>NUCLEOTIDE SEQUENCE [LARGE SCALE GENOMIC DNA]</scope>
    <source>
        <strain evidence="7 8">JUb89</strain>
    </source>
</reference>
<dbReference type="InterPro" id="IPR036390">
    <property type="entry name" value="WH_DNA-bd_sf"/>
</dbReference>
<dbReference type="SUPFAM" id="SSF53383">
    <property type="entry name" value="PLP-dependent transferases"/>
    <property type="match status" value="1"/>
</dbReference>
<dbReference type="PANTHER" id="PTHR46577:SF1">
    <property type="entry name" value="HTH-TYPE TRANSCRIPTIONAL REGULATORY PROTEIN GABR"/>
    <property type="match status" value="1"/>
</dbReference>
<keyword evidence="2" id="KW-0663">Pyridoxal phosphate</keyword>
<comment type="similarity">
    <text evidence="1">In the C-terminal section; belongs to the class-I pyridoxal-phosphate-dependent aminotransferase family.</text>
</comment>
<dbReference type="AlphaFoldDB" id="A0A4R1XRG9"/>
<dbReference type="CDD" id="cd00609">
    <property type="entry name" value="AAT_like"/>
    <property type="match status" value="1"/>
</dbReference>
<evidence type="ECO:0000313" key="8">
    <source>
        <dbReference type="Proteomes" id="UP000294963"/>
    </source>
</evidence>
<dbReference type="GO" id="GO:0030170">
    <property type="term" value="F:pyridoxal phosphate binding"/>
    <property type="evidence" value="ECO:0007669"/>
    <property type="project" value="InterPro"/>
</dbReference>
<feature type="domain" description="HTH gntR-type" evidence="6">
    <location>
        <begin position="20"/>
        <end position="88"/>
    </location>
</feature>
<keyword evidence="5" id="KW-0804">Transcription</keyword>
<evidence type="ECO:0000256" key="2">
    <source>
        <dbReference type="ARBA" id="ARBA00022898"/>
    </source>
</evidence>
<dbReference type="Gene3D" id="3.40.640.10">
    <property type="entry name" value="Type I PLP-dependent aspartate aminotransferase-like (Major domain)"/>
    <property type="match status" value="1"/>
</dbReference>
<dbReference type="InterPro" id="IPR051446">
    <property type="entry name" value="HTH_trans_reg/aminotransferase"/>
</dbReference>
<dbReference type="InterPro" id="IPR000524">
    <property type="entry name" value="Tscrpt_reg_HTH_GntR"/>
</dbReference>
<keyword evidence="4" id="KW-0238">DNA-binding</keyword>
<dbReference type="GO" id="GO:0003677">
    <property type="term" value="F:DNA binding"/>
    <property type="evidence" value="ECO:0007669"/>
    <property type="project" value="UniProtKB-KW"/>
</dbReference>
<evidence type="ECO:0000259" key="6">
    <source>
        <dbReference type="PROSITE" id="PS50949"/>
    </source>
</evidence>
<evidence type="ECO:0000256" key="1">
    <source>
        <dbReference type="ARBA" id="ARBA00005384"/>
    </source>
</evidence>
<dbReference type="InterPro" id="IPR015424">
    <property type="entry name" value="PyrdxlP-dep_Trfase"/>
</dbReference>
<keyword evidence="8" id="KW-1185">Reference proteome</keyword>
<name>A0A4R1XRG9_ACICA</name>
<sequence>MTQNEFIQLLSDNFKIIPEKKLRTKLYLAIKKTLTDVSLPQAFKCPSTRFLSETLGISRDTVEKTYAQFEQEGIFYRIKGKGSFIKTQPSALQVDAQHQLIATRHQIEYDLPANTEKLEALFFDQNLNFFADGMPEIRNFPFKKWYETEKFALSQYGLSIFLKDNGAGDALLRHEIAQFINLNRHTQVNAEQVLIVNSTQQGLYLCAQVLFNRGDHIVLENPYYSNAYHLFDLAGLEQHCVNLDDQGLDLQQAAHISNIKALYLTPASQYPSGIQMSLARKQQLIEFAEQRNSYIIEDDYDALMLHKENNPAILGLDHYQRTIYLGSFSKYLLPSLRMSYIILPMALIEPFKRYRNYIDGCAPSQYFQVILANFMQRGYYAEYLVQMQQLYAQRYQTFMHCFELYLADYCYLKEHQPTMQIACYFKADIPISLEKFLVQAAEVREIYITRLSQFYAQDPEYGFVLGFSSLNQTEIKACMLLLRQLIDNELARLPI</sequence>